<keyword evidence="3" id="KW-1185">Reference proteome</keyword>
<reference evidence="2 3" key="1">
    <citation type="submission" date="2024-05" db="EMBL/GenBank/DDBJ databases">
        <title>Burkholderia sp. Nov. a novel bacteria isolated from rhizosphere soil of Camellia sinensis.</title>
        <authorList>
            <person name="Dong Y."/>
        </authorList>
    </citation>
    <scope>NUCLEOTIDE SEQUENCE [LARGE SCALE GENOMIC DNA]</scope>
    <source>
        <strain evidence="2 3">GS2Y</strain>
    </source>
</reference>
<accession>A0ABU9WGP3</accession>
<dbReference type="Proteomes" id="UP001466933">
    <property type="component" value="Unassembled WGS sequence"/>
</dbReference>
<sequence length="61" mass="6849">MADKNSALRRVRQNSDGRRRDDEKGKHALAEAALRPGVSVVRLAQEHGINANLRRKGFQNI</sequence>
<feature type="compositionally biased region" description="Basic and acidic residues" evidence="1">
    <location>
        <begin position="13"/>
        <end position="29"/>
    </location>
</feature>
<gene>
    <name evidence="2" type="ORF">VOI36_10500</name>
</gene>
<protein>
    <recommendedName>
        <fullName evidence="4">Transposase</fullName>
    </recommendedName>
</protein>
<comment type="caution">
    <text evidence="2">The sequence shown here is derived from an EMBL/GenBank/DDBJ whole genome shotgun (WGS) entry which is preliminary data.</text>
</comment>
<dbReference type="RefSeq" id="WP_343491812.1">
    <property type="nucleotide sequence ID" value="NZ_JBCPYA010000003.1"/>
</dbReference>
<evidence type="ECO:0008006" key="4">
    <source>
        <dbReference type="Google" id="ProtNLM"/>
    </source>
</evidence>
<evidence type="ECO:0000256" key="1">
    <source>
        <dbReference type="SAM" id="MobiDB-lite"/>
    </source>
</evidence>
<organism evidence="2 3">
    <name type="scientific">Burkholderia theae</name>
    <dbReference type="NCBI Taxonomy" id="3143496"/>
    <lineage>
        <taxon>Bacteria</taxon>
        <taxon>Pseudomonadati</taxon>
        <taxon>Pseudomonadota</taxon>
        <taxon>Betaproteobacteria</taxon>
        <taxon>Burkholderiales</taxon>
        <taxon>Burkholderiaceae</taxon>
        <taxon>Burkholderia</taxon>
    </lineage>
</organism>
<evidence type="ECO:0000313" key="2">
    <source>
        <dbReference type="EMBL" id="MEN2470327.1"/>
    </source>
</evidence>
<evidence type="ECO:0000313" key="3">
    <source>
        <dbReference type="Proteomes" id="UP001466933"/>
    </source>
</evidence>
<proteinExistence type="predicted"/>
<name>A0ABU9WGP3_9BURK</name>
<feature type="region of interest" description="Disordered" evidence="1">
    <location>
        <begin position="1"/>
        <end position="30"/>
    </location>
</feature>
<dbReference type="EMBL" id="JBCPYA010000003">
    <property type="protein sequence ID" value="MEN2470327.1"/>
    <property type="molecule type" value="Genomic_DNA"/>
</dbReference>